<dbReference type="InterPro" id="IPR002293">
    <property type="entry name" value="AA/rel_permease1"/>
</dbReference>
<evidence type="ECO:0000256" key="1">
    <source>
        <dbReference type="ARBA" id="ARBA00004651"/>
    </source>
</evidence>
<keyword evidence="8" id="KW-1185">Reference proteome</keyword>
<evidence type="ECO:0000256" key="5">
    <source>
        <dbReference type="ARBA" id="ARBA00023136"/>
    </source>
</evidence>
<accession>A0A2A2K223</accession>
<sequence>MNHTQQPEVRYADAPALGGGSNHGLKRNTLGVTSIACFIIAAASPLTSVVAVVPIMLSIGSGVGSPAAFILASSILMLFAVGYVAMARHVSNAGALYAYVTLGMGQLTGLGTAALTIFSYTAIQVGLYGGFGFYAAELILQATGVAVPWWLCAAVAAAACLYLGVSGVHSGARVLGFLMSFECLLLFVLAGGMLLNSPAETSFSLAPFAPSALLSPGLGVALMFACVTFSGIEGSAIYSEEARDPKRTIPRATYFSVFFMAAIYSGVTWLIICTLGTDHAVEIATKESGNLVFRVSDMVLGGWGTIFFNIFIVTAIFAAMVTIHNNIARYLYSLGRQHLVWSPLGYTGRKAQTPYVASIVQTVSAVICVGFFAVMGLDPYNVLYASMTGMGAIGLVLAQTIASIAIFVFFRRTRCDQRFWNAFLAPLIAVAGLCVFLYYALSSVELLLGLSGTWANLLAALVFIVFAAGWAYGFYVKRCHPAKYERIKSVLCE</sequence>
<dbReference type="STRING" id="2018661.A0A2A2K223"/>
<feature type="transmembrane region" description="Helical" evidence="6">
    <location>
        <begin position="252"/>
        <end position="272"/>
    </location>
</feature>
<dbReference type="AlphaFoldDB" id="A0A2A2K223"/>
<evidence type="ECO:0000256" key="3">
    <source>
        <dbReference type="ARBA" id="ARBA00022692"/>
    </source>
</evidence>
<dbReference type="EMBL" id="LIAE01009829">
    <property type="protein sequence ID" value="PAV68056.1"/>
    <property type="molecule type" value="Genomic_DNA"/>
</dbReference>
<dbReference type="Proteomes" id="UP000218231">
    <property type="component" value="Unassembled WGS sequence"/>
</dbReference>
<name>A0A2A2K223_9BILA</name>
<evidence type="ECO:0008006" key="9">
    <source>
        <dbReference type="Google" id="ProtNLM"/>
    </source>
</evidence>
<feature type="transmembrane region" description="Helical" evidence="6">
    <location>
        <begin position="96"/>
        <end position="118"/>
    </location>
</feature>
<evidence type="ECO:0000256" key="6">
    <source>
        <dbReference type="SAM" id="Phobius"/>
    </source>
</evidence>
<keyword evidence="5 6" id="KW-0472">Membrane</keyword>
<dbReference type="GO" id="GO:0005886">
    <property type="term" value="C:plasma membrane"/>
    <property type="evidence" value="ECO:0007669"/>
    <property type="project" value="UniProtKB-SubCell"/>
</dbReference>
<feature type="transmembrane region" description="Helical" evidence="6">
    <location>
        <begin position="300"/>
        <end position="323"/>
    </location>
</feature>
<keyword evidence="3 6" id="KW-0812">Transmembrane</keyword>
<dbReference type="InterPro" id="IPR050367">
    <property type="entry name" value="APC_superfamily"/>
</dbReference>
<feature type="transmembrane region" description="Helical" evidence="6">
    <location>
        <begin position="453"/>
        <end position="476"/>
    </location>
</feature>
<organism evidence="7 8">
    <name type="scientific">Diploscapter pachys</name>
    <dbReference type="NCBI Taxonomy" id="2018661"/>
    <lineage>
        <taxon>Eukaryota</taxon>
        <taxon>Metazoa</taxon>
        <taxon>Ecdysozoa</taxon>
        <taxon>Nematoda</taxon>
        <taxon>Chromadorea</taxon>
        <taxon>Rhabditida</taxon>
        <taxon>Rhabditina</taxon>
        <taxon>Rhabditomorpha</taxon>
        <taxon>Rhabditoidea</taxon>
        <taxon>Rhabditidae</taxon>
        <taxon>Diploscapter</taxon>
    </lineage>
</organism>
<keyword evidence="4 6" id="KW-1133">Transmembrane helix</keyword>
<comment type="subcellular location">
    <subcellularLocation>
        <location evidence="1">Cell membrane</location>
        <topology evidence="1">Multi-pass membrane protein</topology>
    </subcellularLocation>
</comment>
<evidence type="ECO:0000256" key="4">
    <source>
        <dbReference type="ARBA" id="ARBA00022989"/>
    </source>
</evidence>
<feature type="transmembrane region" description="Helical" evidence="6">
    <location>
        <begin position="138"/>
        <end position="163"/>
    </location>
</feature>
<dbReference type="PANTHER" id="PTHR42770">
    <property type="entry name" value="AMINO ACID TRANSPORTER-RELATED"/>
    <property type="match status" value="1"/>
</dbReference>
<dbReference type="PANTHER" id="PTHR42770:SF16">
    <property type="entry name" value="AMINO ACID PERMEASE"/>
    <property type="match status" value="1"/>
</dbReference>
<feature type="transmembrane region" description="Helical" evidence="6">
    <location>
        <begin position="63"/>
        <end position="84"/>
    </location>
</feature>
<proteinExistence type="predicted"/>
<evidence type="ECO:0000313" key="7">
    <source>
        <dbReference type="EMBL" id="PAV68056.1"/>
    </source>
</evidence>
<comment type="caution">
    <text evidence="7">The sequence shown here is derived from an EMBL/GenBank/DDBJ whole genome shotgun (WGS) entry which is preliminary data.</text>
</comment>
<dbReference type="Gene3D" id="1.20.1740.10">
    <property type="entry name" value="Amino acid/polyamine transporter I"/>
    <property type="match status" value="1"/>
</dbReference>
<feature type="transmembrane region" description="Helical" evidence="6">
    <location>
        <begin position="355"/>
        <end position="377"/>
    </location>
</feature>
<feature type="transmembrane region" description="Helical" evidence="6">
    <location>
        <begin position="35"/>
        <end position="57"/>
    </location>
</feature>
<evidence type="ECO:0000313" key="8">
    <source>
        <dbReference type="Proteomes" id="UP000218231"/>
    </source>
</evidence>
<gene>
    <name evidence="7" type="ORF">WR25_12605</name>
</gene>
<keyword evidence="2" id="KW-1003">Cell membrane</keyword>
<feature type="transmembrane region" description="Helical" evidence="6">
    <location>
        <begin position="175"/>
        <end position="196"/>
    </location>
</feature>
<dbReference type="GO" id="GO:0022857">
    <property type="term" value="F:transmembrane transporter activity"/>
    <property type="evidence" value="ECO:0007669"/>
    <property type="project" value="InterPro"/>
</dbReference>
<feature type="transmembrane region" description="Helical" evidence="6">
    <location>
        <begin position="422"/>
        <end position="441"/>
    </location>
</feature>
<protein>
    <recommendedName>
        <fullName evidence="9">Amino acid permease/ SLC12A domain-containing protein</fullName>
    </recommendedName>
</protein>
<dbReference type="PIRSF" id="PIRSF006060">
    <property type="entry name" value="AA_transporter"/>
    <property type="match status" value="1"/>
</dbReference>
<evidence type="ECO:0000256" key="2">
    <source>
        <dbReference type="ARBA" id="ARBA00022475"/>
    </source>
</evidence>
<reference evidence="7 8" key="1">
    <citation type="journal article" date="2017" name="Curr. Biol.">
        <title>Genome architecture and evolution of a unichromosomal asexual nematode.</title>
        <authorList>
            <person name="Fradin H."/>
            <person name="Zegar C."/>
            <person name="Gutwein M."/>
            <person name="Lucas J."/>
            <person name="Kovtun M."/>
            <person name="Corcoran D."/>
            <person name="Baugh L.R."/>
            <person name="Kiontke K."/>
            <person name="Gunsalus K."/>
            <person name="Fitch D.H."/>
            <person name="Piano F."/>
        </authorList>
    </citation>
    <scope>NUCLEOTIDE SEQUENCE [LARGE SCALE GENOMIC DNA]</scope>
    <source>
        <strain evidence="7">PF1309</strain>
    </source>
</reference>
<feature type="transmembrane region" description="Helical" evidence="6">
    <location>
        <begin position="208"/>
        <end position="232"/>
    </location>
</feature>
<feature type="transmembrane region" description="Helical" evidence="6">
    <location>
        <begin position="383"/>
        <end position="410"/>
    </location>
</feature>
<dbReference type="Pfam" id="PF13520">
    <property type="entry name" value="AA_permease_2"/>
    <property type="match status" value="1"/>
</dbReference>